<evidence type="ECO:0000256" key="1">
    <source>
        <dbReference type="ARBA" id="ARBA00000900"/>
    </source>
</evidence>
<dbReference type="InParanoid" id="A0A1V9XIP4"/>
<dbReference type="Proteomes" id="UP000192247">
    <property type="component" value="Unassembled WGS sequence"/>
</dbReference>
<comment type="subcellular location">
    <subcellularLocation>
        <location evidence="2">Nucleus</location>
    </subcellularLocation>
</comment>
<dbReference type="PANTHER" id="PTHR13480:SF0">
    <property type="entry name" value="E3 UBIQUITIN-PROTEIN LIGASE HAKAI"/>
    <property type="match status" value="1"/>
</dbReference>
<dbReference type="Gene3D" id="3.30.40.10">
    <property type="entry name" value="Zinc/RING finger domain, C3HC4 (zinc finger)"/>
    <property type="match status" value="1"/>
</dbReference>
<dbReference type="AlphaFoldDB" id="A0A1V9XIP4"/>
<keyword evidence="12" id="KW-1185">Reference proteome</keyword>
<keyword evidence="8" id="KW-0539">Nucleus</keyword>
<dbReference type="InterPro" id="IPR041042">
    <property type="entry name" value="Znf_Hakai"/>
</dbReference>
<dbReference type="PANTHER" id="PTHR13480">
    <property type="entry name" value="E3 UBIQUITIN-PROTEIN LIGASE HAKAI-RELATED"/>
    <property type="match status" value="1"/>
</dbReference>
<comment type="pathway">
    <text evidence="3">Protein modification; protein ubiquitination.</text>
</comment>
<evidence type="ECO:0000256" key="3">
    <source>
        <dbReference type="ARBA" id="ARBA00004906"/>
    </source>
</evidence>
<proteinExistence type="predicted"/>
<comment type="caution">
    <text evidence="11">The sequence shown here is derived from an EMBL/GenBank/DDBJ whole genome shotgun (WGS) entry which is preliminary data.</text>
</comment>
<feature type="non-terminal residue" evidence="11">
    <location>
        <position position="266"/>
    </location>
</feature>
<dbReference type="OrthoDB" id="547746at2759"/>
<dbReference type="GO" id="GO:0061630">
    <property type="term" value="F:ubiquitin protein ligase activity"/>
    <property type="evidence" value="ECO:0007669"/>
    <property type="project" value="UniProtKB-EC"/>
</dbReference>
<evidence type="ECO:0000313" key="11">
    <source>
        <dbReference type="EMBL" id="OQR73415.1"/>
    </source>
</evidence>
<protein>
    <recommendedName>
        <fullName evidence="9">E3 ubiquitin-protein ligase Hakai</fullName>
        <ecNumber evidence="4">2.3.2.27</ecNumber>
    </recommendedName>
</protein>
<dbReference type="GO" id="GO:0005634">
    <property type="term" value="C:nucleus"/>
    <property type="evidence" value="ECO:0007669"/>
    <property type="project" value="UniProtKB-SubCell"/>
</dbReference>
<keyword evidence="7" id="KW-0833">Ubl conjugation pathway</keyword>
<evidence type="ECO:0000256" key="2">
    <source>
        <dbReference type="ARBA" id="ARBA00004123"/>
    </source>
</evidence>
<dbReference type="UniPathway" id="UPA00143"/>
<feature type="domain" description="Hakai C2H2 zinc finger" evidence="10">
    <location>
        <begin position="120"/>
        <end position="156"/>
    </location>
</feature>
<dbReference type="GO" id="GO:0030155">
    <property type="term" value="P:regulation of cell adhesion"/>
    <property type="evidence" value="ECO:0007669"/>
    <property type="project" value="TreeGrafter"/>
</dbReference>
<evidence type="ECO:0000256" key="4">
    <source>
        <dbReference type="ARBA" id="ARBA00012483"/>
    </source>
</evidence>
<keyword evidence="5" id="KW-0217">Developmental protein</keyword>
<dbReference type="InterPro" id="IPR040380">
    <property type="entry name" value="HAKAI-like_RING-HC"/>
</dbReference>
<evidence type="ECO:0000313" key="12">
    <source>
        <dbReference type="Proteomes" id="UP000192247"/>
    </source>
</evidence>
<dbReference type="CDD" id="cd16508">
    <property type="entry name" value="RING-HC_HAKAI-like"/>
    <property type="match status" value="1"/>
</dbReference>
<evidence type="ECO:0000256" key="7">
    <source>
        <dbReference type="ARBA" id="ARBA00022786"/>
    </source>
</evidence>
<dbReference type="Gene3D" id="6.10.140.2210">
    <property type="match status" value="1"/>
</dbReference>
<dbReference type="EC" id="2.3.2.27" evidence="4"/>
<comment type="catalytic activity">
    <reaction evidence="1">
        <text>S-ubiquitinyl-[E2 ubiquitin-conjugating enzyme]-L-cysteine + [acceptor protein]-L-lysine = [E2 ubiquitin-conjugating enzyme]-L-cysteine + N(6)-ubiquitinyl-[acceptor protein]-L-lysine.</text>
        <dbReference type="EC" id="2.3.2.27"/>
    </reaction>
</comment>
<evidence type="ECO:0000256" key="9">
    <source>
        <dbReference type="ARBA" id="ARBA00041081"/>
    </source>
</evidence>
<evidence type="ECO:0000259" key="10">
    <source>
        <dbReference type="Pfam" id="PF18408"/>
    </source>
</evidence>
<dbReference type="InterPro" id="IPR040383">
    <property type="entry name" value="HAKAI/CBLL2"/>
</dbReference>
<accession>A0A1V9XIP4</accession>
<dbReference type="EMBL" id="MNPL01009976">
    <property type="protein sequence ID" value="OQR73415.1"/>
    <property type="molecule type" value="Genomic_DNA"/>
</dbReference>
<keyword evidence="6" id="KW-0808">Transferase</keyword>
<organism evidence="11 12">
    <name type="scientific">Tropilaelaps mercedesae</name>
    <dbReference type="NCBI Taxonomy" id="418985"/>
    <lineage>
        <taxon>Eukaryota</taxon>
        <taxon>Metazoa</taxon>
        <taxon>Ecdysozoa</taxon>
        <taxon>Arthropoda</taxon>
        <taxon>Chelicerata</taxon>
        <taxon>Arachnida</taxon>
        <taxon>Acari</taxon>
        <taxon>Parasitiformes</taxon>
        <taxon>Mesostigmata</taxon>
        <taxon>Gamasina</taxon>
        <taxon>Dermanyssoidea</taxon>
        <taxon>Laelapidae</taxon>
        <taxon>Tropilaelaps</taxon>
    </lineage>
</organism>
<sequence>MDAINPDFARGSAEPPSLSPILGSSLDGVGASFSPVLSKGPPSPRHQQQSLCWKHRVNLIGEKVVDPMIHICDKCHLPILIYARMIPCKHVFCLECGRAADKICYKCRDKVTRVEQTTLGKVFMCTHQQGKTREPCKRTYLSQRDLQAHIAHRHVKAKEKEKLQQQHVPVPIVSRDPRHLTHSRTHAPSVLAAGVHPGHTSAAQAAAVAAAQAAAAAAATLSSVACAGAPMVTAGATLGSKLPASPYGVHPVTGAPTPSLGASPLT</sequence>
<dbReference type="Pfam" id="PF18408">
    <property type="entry name" value="zf_Hakai"/>
    <property type="match status" value="1"/>
</dbReference>
<reference evidence="11 12" key="1">
    <citation type="journal article" date="2017" name="Gigascience">
        <title>Draft genome of the honey bee ectoparasitic mite, Tropilaelaps mercedesae, is shaped by the parasitic life history.</title>
        <authorList>
            <person name="Dong X."/>
            <person name="Armstrong S.D."/>
            <person name="Xia D."/>
            <person name="Makepeace B.L."/>
            <person name="Darby A.C."/>
            <person name="Kadowaki T."/>
        </authorList>
    </citation>
    <scope>NUCLEOTIDE SEQUENCE [LARGE SCALE GENOMIC DNA]</scope>
    <source>
        <strain evidence="11">Wuxi-XJTLU</strain>
    </source>
</reference>
<dbReference type="SUPFAM" id="SSF57850">
    <property type="entry name" value="RING/U-box"/>
    <property type="match status" value="1"/>
</dbReference>
<evidence type="ECO:0000256" key="8">
    <source>
        <dbReference type="ARBA" id="ARBA00023242"/>
    </source>
</evidence>
<dbReference type="STRING" id="418985.A0A1V9XIP4"/>
<dbReference type="GO" id="GO:0016567">
    <property type="term" value="P:protein ubiquitination"/>
    <property type="evidence" value="ECO:0007669"/>
    <property type="project" value="UniProtKB-UniPathway"/>
</dbReference>
<evidence type="ECO:0000256" key="5">
    <source>
        <dbReference type="ARBA" id="ARBA00022473"/>
    </source>
</evidence>
<gene>
    <name evidence="11" type="ORF">BIW11_09749</name>
</gene>
<dbReference type="InterPro" id="IPR013083">
    <property type="entry name" value="Znf_RING/FYVE/PHD"/>
</dbReference>
<evidence type="ECO:0000256" key="6">
    <source>
        <dbReference type="ARBA" id="ARBA00022679"/>
    </source>
</evidence>
<name>A0A1V9XIP4_9ACAR</name>